<evidence type="ECO:0000256" key="1">
    <source>
        <dbReference type="ARBA" id="ARBA00023015"/>
    </source>
</evidence>
<comment type="caution">
    <text evidence="6">The sequence shown here is derived from an EMBL/GenBank/DDBJ whole genome shotgun (WGS) entry which is preliminary data.</text>
</comment>
<dbReference type="Pfam" id="PF00717">
    <property type="entry name" value="Peptidase_S24"/>
    <property type="match status" value="1"/>
</dbReference>
<keyword evidence="2 6" id="KW-0238">DNA-binding</keyword>
<keyword evidence="3" id="KW-0804">Transcription</keyword>
<dbReference type="InterPro" id="IPR036286">
    <property type="entry name" value="LexA/Signal_pep-like_sf"/>
</dbReference>
<keyword evidence="7" id="KW-1185">Reference proteome</keyword>
<sequence>MTTHTSVWRALDQLAAEAGLSPSALARRAGLDPTTFNPSKRVSKDGRNRWPSTESIFKVLNATGRSIFDFANFVSLDQQRKTENGFSDQEQSHFEIPLLGFAEAGPGGWFDDAGYPSGEGLDTIAFPANRGETYWALQVHGNSMEPVYRDGDRLILSPSAKLHNGDRVVARTRAGEVMAKVLDKHAEDSIDLCSFNPDHPPRTFAMDEIEWVARILWASQ</sequence>
<organism evidence="6 7">
    <name type="scientific">Notoacmeibacter marinus</name>
    <dbReference type="NCBI Taxonomy" id="1876515"/>
    <lineage>
        <taxon>Bacteria</taxon>
        <taxon>Pseudomonadati</taxon>
        <taxon>Pseudomonadota</taxon>
        <taxon>Alphaproteobacteria</taxon>
        <taxon>Hyphomicrobiales</taxon>
        <taxon>Notoacmeibacteraceae</taxon>
        <taxon>Notoacmeibacter</taxon>
    </lineage>
</organism>
<dbReference type="InterPro" id="IPR015927">
    <property type="entry name" value="Peptidase_S24_S26A/B/C"/>
</dbReference>
<evidence type="ECO:0000256" key="3">
    <source>
        <dbReference type="ARBA" id="ARBA00023163"/>
    </source>
</evidence>
<dbReference type="Gene3D" id="2.10.109.10">
    <property type="entry name" value="Umud Fragment, subunit A"/>
    <property type="match status" value="1"/>
</dbReference>
<protein>
    <submittedName>
        <fullName evidence="6">DNA-binding protein</fullName>
    </submittedName>
</protein>
<dbReference type="AlphaFoldDB" id="A0A231V3V5"/>
<name>A0A231V3V5_9HYPH</name>
<dbReference type="OrthoDB" id="9792157at2"/>
<dbReference type="Proteomes" id="UP000215405">
    <property type="component" value="Unassembled WGS sequence"/>
</dbReference>
<evidence type="ECO:0000256" key="2">
    <source>
        <dbReference type="ARBA" id="ARBA00023125"/>
    </source>
</evidence>
<proteinExistence type="predicted"/>
<dbReference type="EMBL" id="NBYO01000001">
    <property type="protein sequence ID" value="OXT02858.1"/>
    <property type="molecule type" value="Genomic_DNA"/>
</dbReference>
<feature type="domain" description="Peptidase S24/S26A/S26B/S26C" evidence="5">
    <location>
        <begin position="97"/>
        <end position="215"/>
    </location>
</feature>
<dbReference type="PANTHER" id="PTHR40661:SF3">
    <property type="entry name" value="FELS-1 PROPHAGE TRANSCRIPTIONAL REGULATOR"/>
    <property type="match status" value="1"/>
</dbReference>
<evidence type="ECO:0000259" key="5">
    <source>
        <dbReference type="Pfam" id="PF00717"/>
    </source>
</evidence>
<gene>
    <name evidence="6" type="ORF">B7H23_01590</name>
</gene>
<keyword evidence="1" id="KW-0805">Transcription regulation</keyword>
<dbReference type="CDD" id="cd06529">
    <property type="entry name" value="S24_LexA-like"/>
    <property type="match status" value="1"/>
</dbReference>
<evidence type="ECO:0000313" key="7">
    <source>
        <dbReference type="Proteomes" id="UP000215405"/>
    </source>
</evidence>
<evidence type="ECO:0000313" key="6">
    <source>
        <dbReference type="EMBL" id="OXT02858.1"/>
    </source>
</evidence>
<feature type="region of interest" description="Disordered" evidence="4">
    <location>
        <begin position="29"/>
        <end position="48"/>
    </location>
</feature>
<dbReference type="SUPFAM" id="SSF51306">
    <property type="entry name" value="LexA/Signal peptidase"/>
    <property type="match status" value="1"/>
</dbReference>
<reference evidence="7" key="1">
    <citation type="journal article" date="2017" name="Int. J. Syst. Evol. Microbiol.">
        <title>Notoacmeibacter marinus gen. nov., sp. nov., isolated from the gut of a limpet and proposal of Notoacmeibacteraceae fam. nov. in the order Rhizobiales of the class Alphaproteobacteria.</title>
        <authorList>
            <person name="Huang Z."/>
            <person name="Guo F."/>
            <person name="Lai Q."/>
        </authorList>
    </citation>
    <scope>NUCLEOTIDE SEQUENCE [LARGE SCALE GENOMIC DNA]</scope>
    <source>
        <strain evidence="7">XMTR2A4</strain>
    </source>
</reference>
<dbReference type="GO" id="GO:0003677">
    <property type="term" value="F:DNA binding"/>
    <property type="evidence" value="ECO:0007669"/>
    <property type="project" value="UniProtKB-KW"/>
</dbReference>
<dbReference type="RefSeq" id="WP_094076804.1">
    <property type="nucleotide sequence ID" value="NZ_KZ851842.1"/>
</dbReference>
<dbReference type="PANTHER" id="PTHR40661">
    <property type="match status" value="1"/>
</dbReference>
<accession>A0A231V3V5</accession>
<dbReference type="InterPro" id="IPR039418">
    <property type="entry name" value="LexA-like"/>
</dbReference>
<evidence type="ECO:0000256" key="4">
    <source>
        <dbReference type="SAM" id="MobiDB-lite"/>
    </source>
</evidence>